<dbReference type="Proteomes" id="UP000193922">
    <property type="component" value="Unassembled WGS sequence"/>
</dbReference>
<dbReference type="PROSITE" id="PS51797">
    <property type="entry name" value="TCTP_3"/>
    <property type="match status" value="1"/>
</dbReference>
<dbReference type="FunFam" id="2.170.150.10:FF:000002">
    <property type="entry name" value="Translationally-controlled tumor protein homolog"/>
    <property type="match status" value="1"/>
</dbReference>
<dbReference type="GO" id="GO:0005737">
    <property type="term" value="C:cytoplasm"/>
    <property type="evidence" value="ECO:0007669"/>
    <property type="project" value="TreeGrafter"/>
</dbReference>
<keyword evidence="5" id="KW-1185">Reference proteome</keyword>
<evidence type="ECO:0000313" key="4">
    <source>
        <dbReference type="EMBL" id="ORX66382.1"/>
    </source>
</evidence>
<dbReference type="Pfam" id="PF00838">
    <property type="entry name" value="TCTP"/>
    <property type="match status" value="1"/>
</dbReference>
<gene>
    <name evidence="4" type="ORF">DL89DRAFT_70697</name>
</gene>
<dbReference type="OrthoDB" id="10248936at2759"/>
<dbReference type="PROSITE" id="PS01003">
    <property type="entry name" value="TCTP_2"/>
    <property type="match status" value="1"/>
</dbReference>
<dbReference type="SUPFAM" id="SSF51316">
    <property type="entry name" value="Mss4-like"/>
    <property type="match status" value="1"/>
</dbReference>
<evidence type="ECO:0000256" key="1">
    <source>
        <dbReference type="ARBA" id="ARBA00014759"/>
    </source>
</evidence>
<dbReference type="RefSeq" id="XP_040740392.1">
    <property type="nucleotide sequence ID" value="XM_040891995.1"/>
</dbReference>
<dbReference type="InterPro" id="IPR011057">
    <property type="entry name" value="Mss4-like_sf"/>
</dbReference>
<evidence type="ECO:0000256" key="2">
    <source>
        <dbReference type="PROSITE-ProRule" id="PRU01133"/>
    </source>
</evidence>
<dbReference type="InterPro" id="IPR018105">
    <property type="entry name" value="Translational_control_tumour_p"/>
</dbReference>
<name>A0A1Y1VYP2_9FUNG</name>
<evidence type="ECO:0000313" key="5">
    <source>
        <dbReference type="Proteomes" id="UP000193922"/>
    </source>
</evidence>
<comment type="caution">
    <text evidence="4">The sequence shown here is derived from an EMBL/GenBank/DDBJ whole genome shotgun (WGS) entry which is preliminary data.</text>
</comment>
<dbReference type="GO" id="GO:0005509">
    <property type="term" value="F:calcium ion binding"/>
    <property type="evidence" value="ECO:0007669"/>
    <property type="project" value="TreeGrafter"/>
</dbReference>
<dbReference type="Gene3D" id="2.170.150.10">
    <property type="entry name" value="Metal Binding Protein, Guanine Nucleotide Exchange Factor, Chain A"/>
    <property type="match status" value="1"/>
</dbReference>
<evidence type="ECO:0000259" key="3">
    <source>
        <dbReference type="PROSITE" id="PS51797"/>
    </source>
</evidence>
<protein>
    <recommendedName>
        <fullName evidence="1">Translationally-controlled tumor protein homolog</fullName>
    </recommendedName>
</protein>
<feature type="domain" description="TCTP" evidence="3">
    <location>
        <begin position="1"/>
        <end position="166"/>
    </location>
</feature>
<accession>A0A1Y1VYP2</accession>
<dbReference type="EMBL" id="MCFD01000016">
    <property type="protein sequence ID" value="ORX66382.1"/>
    <property type="molecule type" value="Genomic_DNA"/>
</dbReference>
<reference evidence="4 5" key="1">
    <citation type="submission" date="2016-07" db="EMBL/GenBank/DDBJ databases">
        <title>Pervasive Adenine N6-methylation of Active Genes in Fungi.</title>
        <authorList>
            <consortium name="DOE Joint Genome Institute"/>
            <person name="Mondo S.J."/>
            <person name="Dannebaum R.O."/>
            <person name="Kuo R.C."/>
            <person name="Labutti K."/>
            <person name="Haridas S."/>
            <person name="Kuo A."/>
            <person name="Salamov A."/>
            <person name="Ahrendt S.R."/>
            <person name="Lipzen A."/>
            <person name="Sullivan W."/>
            <person name="Andreopoulos W.B."/>
            <person name="Clum A."/>
            <person name="Lindquist E."/>
            <person name="Daum C."/>
            <person name="Ramamoorthy G.K."/>
            <person name="Gryganskyi A."/>
            <person name="Culley D."/>
            <person name="Magnuson J.K."/>
            <person name="James T.Y."/>
            <person name="O'Malley M.A."/>
            <person name="Stajich J.E."/>
            <person name="Spatafora J.W."/>
            <person name="Visel A."/>
            <person name="Grigoriev I.V."/>
        </authorList>
    </citation>
    <scope>NUCLEOTIDE SEQUENCE [LARGE SCALE GENOMIC DNA]</scope>
    <source>
        <strain evidence="4 5">ATCC 12442</strain>
    </source>
</reference>
<sequence length="166" mass="18338">MLLYNDIISGDELFSDAYPITEVPGAFEVDCAMVQTGGDVIDIGANPSAEDGEEALEDGVETVNNVVHSFRLVETQFDKKSYMVYIKGYMKAVAAKLEETNPERVEGFKKDAATLVKKILSNIKDYEFYTGESMDPDGMVALLNYRADGVTPYFTFFADGVKAQKL</sequence>
<dbReference type="PANTHER" id="PTHR11991">
    <property type="entry name" value="TRANSLATIONALLY CONTROLLED TUMOR PROTEIN-RELATED"/>
    <property type="match status" value="1"/>
</dbReference>
<dbReference type="PRINTS" id="PR01653">
    <property type="entry name" value="TCTPROTEIN"/>
</dbReference>
<dbReference type="InterPro" id="IPR034737">
    <property type="entry name" value="TCTP"/>
</dbReference>
<proteinExistence type="inferred from homology"/>
<organism evidence="4 5">
    <name type="scientific">Linderina pennispora</name>
    <dbReference type="NCBI Taxonomy" id="61395"/>
    <lineage>
        <taxon>Eukaryota</taxon>
        <taxon>Fungi</taxon>
        <taxon>Fungi incertae sedis</taxon>
        <taxon>Zoopagomycota</taxon>
        <taxon>Kickxellomycotina</taxon>
        <taxon>Kickxellomycetes</taxon>
        <taxon>Kickxellales</taxon>
        <taxon>Kickxellaceae</taxon>
        <taxon>Linderina</taxon>
    </lineage>
</organism>
<dbReference type="STRING" id="61395.A0A1Y1VYP2"/>
<dbReference type="PANTHER" id="PTHR11991:SF0">
    <property type="entry name" value="TRANSLATIONALLY-CONTROLLED TUMOR PROTEIN"/>
    <property type="match status" value="1"/>
</dbReference>
<dbReference type="InterPro" id="IPR018103">
    <property type="entry name" value="Translation_control_tumour_CS"/>
</dbReference>
<dbReference type="PROSITE" id="PS01002">
    <property type="entry name" value="TCTP_1"/>
    <property type="match status" value="1"/>
</dbReference>
<dbReference type="AlphaFoldDB" id="A0A1Y1VYP2"/>
<dbReference type="InterPro" id="IPR011323">
    <property type="entry name" value="Mss4/transl-control_tumour"/>
</dbReference>
<comment type="similarity">
    <text evidence="2">Belongs to the TCTP family.</text>
</comment>
<dbReference type="GeneID" id="63808643"/>